<dbReference type="eggNOG" id="ENOG5030EKV">
    <property type="taxonomic scope" value="Bacteria"/>
</dbReference>
<evidence type="ECO:0000313" key="1">
    <source>
        <dbReference type="EMBL" id="GAE33680.1"/>
    </source>
</evidence>
<sequence length="124" mass="14163">MEQLSLFGDIEPRKEEKVEVKPQEITSSVPTMAKSLLPYHEFILNEVKAGLSVKQICQKLINEKGLSSETYSQGTPKLYPQLMIYLSHQENVKLDKIDPNGNGDFIDYQKEESGRKFDAIFKVL</sequence>
<comment type="caution">
    <text evidence="1">The sequence shown here is derived from an EMBL/GenBank/DDBJ whole genome shotgun (WGS) entry which is preliminary data.</text>
</comment>
<proteinExistence type="predicted"/>
<reference evidence="1 2" key="1">
    <citation type="journal article" date="2014" name="Genome Announc.">
        <title>Draft Genome Sequences of Three Alkaliphilic Bacillus Strains, Bacillus wakoensis JCM 9140T, Bacillus akibai JCM 9157T, and Bacillus hemicellulosilyticus JCM 9152T.</title>
        <authorList>
            <person name="Yuki M."/>
            <person name="Oshima K."/>
            <person name="Suda W."/>
            <person name="Oshida Y."/>
            <person name="Kitamura K."/>
            <person name="Iida T."/>
            <person name="Hattori M."/>
            <person name="Ohkuma M."/>
        </authorList>
    </citation>
    <scope>NUCLEOTIDE SEQUENCE [LARGE SCALE GENOMIC DNA]</scope>
    <source>
        <strain evidence="1 2">JCM 9157</strain>
    </source>
</reference>
<protein>
    <recommendedName>
        <fullName evidence="3">DUF3895 domain-containing protein</fullName>
    </recommendedName>
</protein>
<keyword evidence="2" id="KW-1185">Reference proteome</keyword>
<evidence type="ECO:0008006" key="3">
    <source>
        <dbReference type="Google" id="ProtNLM"/>
    </source>
</evidence>
<dbReference type="OrthoDB" id="2942928at2"/>
<dbReference type="Proteomes" id="UP000018896">
    <property type="component" value="Unassembled WGS sequence"/>
</dbReference>
<name>W4QNI7_HALA3</name>
<dbReference type="EMBL" id="BAUV01000003">
    <property type="protein sequence ID" value="GAE33680.1"/>
    <property type="molecule type" value="Genomic_DNA"/>
</dbReference>
<evidence type="ECO:0000313" key="2">
    <source>
        <dbReference type="Proteomes" id="UP000018896"/>
    </source>
</evidence>
<dbReference type="RefSeq" id="WP_035662079.1">
    <property type="nucleotide sequence ID" value="NZ_BAUV01000003.1"/>
</dbReference>
<dbReference type="AlphaFoldDB" id="W4QNI7"/>
<gene>
    <name evidence="1" type="ORF">JCM9157_701</name>
</gene>
<organism evidence="1 2">
    <name type="scientific">Halalkalibacter akibai (strain ATCC 43226 / DSM 21942 / CIP 109018 / JCM 9157 / 1139)</name>
    <name type="common">Bacillus akibai</name>
    <dbReference type="NCBI Taxonomy" id="1236973"/>
    <lineage>
        <taxon>Bacteria</taxon>
        <taxon>Bacillati</taxon>
        <taxon>Bacillota</taxon>
        <taxon>Bacilli</taxon>
        <taxon>Bacillales</taxon>
        <taxon>Bacillaceae</taxon>
        <taxon>Halalkalibacter</taxon>
    </lineage>
</organism>
<accession>W4QNI7</accession>